<comment type="caution">
    <text evidence="2">The sequence shown here is derived from an EMBL/GenBank/DDBJ whole genome shotgun (WGS) entry which is preliminary data.</text>
</comment>
<dbReference type="AlphaFoldDB" id="A0ABD1TSV4"/>
<keyword evidence="3" id="KW-1185">Reference proteome</keyword>
<feature type="region of interest" description="Disordered" evidence="1">
    <location>
        <begin position="37"/>
        <end position="56"/>
    </location>
</feature>
<name>A0ABD1TSV4_9LAMI</name>
<protein>
    <submittedName>
        <fullName evidence="2">Uncharacterized protein</fullName>
    </submittedName>
</protein>
<feature type="compositionally biased region" description="Low complexity" evidence="1">
    <location>
        <begin position="45"/>
        <end position="56"/>
    </location>
</feature>
<evidence type="ECO:0000256" key="1">
    <source>
        <dbReference type="SAM" id="MobiDB-lite"/>
    </source>
</evidence>
<accession>A0ABD1TSV4</accession>
<reference evidence="3" key="1">
    <citation type="submission" date="2024-07" db="EMBL/GenBank/DDBJ databases">
        <title>Two chromosome-level genome assemblies of Korean endemic species Abeliophyllum distichum and Forsythia ovata (Oleaceae).</title>
        <authorList>
            <person name="Jang H."/>
        </authorList>
    </citation>
    <scope>NUCLEOTIDE SEQUENCE [LARGE SCALE GENOMIC DNA]</scope>
</reference>
<proteinExistence type="predicted"/>
<evidence type="ECO:0000313" key="2">
    <source>
        <dbReference type="EMBL" id="KAL2515796.1"/>
    </source>
</evidence>
<sequence>MAKEAHCSAGGFSFQCHHLYGRIEDNVKKLCTQHEKPFKESQKQNSVKNYVVSPSPYPSPMVNNRIRIVGLVDEEHEENESERKIRRGAIRKLGNDFKMVAHKCGMGRKTGTPA</sequence>
<organism evidence="2 3">
    <name type="scientific">Forsythia ovata</name>
    <dbReference type="NCBI Taxonomy" id="205694"/>
    <lineage>
        <taxon>Eukaryota</taxon>
        <taxon>Viridiplantae</taxon>
        <taxon>Streptophyta</taxon>
        <taxon>Embryophyta</taxon>
        <taxon>Tracheophyta</taxon>
        <taxon>Spermatophyta</taxon>
        <taxon>Magnoliopsida</taxon>
        <taxon>eudicotyledons</taxon>
        <taxon>Gunneridae</taxon>
        <taxon>Pentapetalae</taxon>
        <taxon>asterids</taxon>
        <taxon>lamiids</taxon>
        <taxon>Lamiales</taxon>
        <taxon>Oleaceae</taxon>
        <taxon>Forsythieae</taxon>
        <taxon>Forsythia</taxon>
    </lineage>
</organism>
<dbReference type="Proteomes" id="UP001604277">
    <property type="component" value="Unassembled WGS sequence"/>
</dbReference>
<dbReference type="PANTHER" id="PTHR35103">
    <property type="entry name" value="OS06G0115700 PROTEIN"/>
    <property type="match status" value="1"/>
</dbReference>
<gene>
    <name evidence="2" type="ORF">Fot_29767</name>
</gene>
<evidence type="ECO:0000313" key="3">
    <source>
        <dbReference type="Proteomes" id="UP001604277"/>
    </source>
</evidence>
<dbReference type="EMBL" id="JBFOLJ010000008">
    <property type="protein sequence ID" value="KAL2515796.1"/>
    <property type="molecule type" value="Genomic_DNA"/>
</dbReference>
<dbReference type="PANTHER" id="PTHR35103:SF1">
    <property type="entry name" value="OS06G0115700 PROTEIN"/>
    <property type="match status" value="1"/>
</dbReference>